<evidence type="ECO:0000313" key="9">
    <source>
        <dbReference type="EMBL" id="EJK48198.1"/>
    </source>
</evidence>
<evidence type="ECO:0000313" key="10">
    <source>
        <dbReference type="Proteomes" id="UP000266841"/>
    </source>
</evidence>
<dbReference type="PANTHER" id="PTHR12596">
    <property type="entry name" value="EXPORTIN 4,7-RELATED"/>
    <property type="match status" value="1"/>
</dbReference>
<proteinExistence type="inferred from homology"/>
<dbReference type="GO" id="GO:0005049">
    <property type="term" value="F:nuclear export signal receptor activity"/>
    <property type="evidence" value="ECO:0007669"/>
    <property type="project" value="InterPro"/>
</dbReference>
<keyword evidence="4" id="KW-0813">Transport</keyword>
<comment type="caution">
    <text evidence="9">The sequence shown here is derived from an EMBL/GenBank/DDBJ whole genome shotgun (WGS) entry which is preliminary data.</text>
</comment>
<reference evidence="9 10" key="1">
    <citation type="journal article" date="2012" name="Genome Biol.">
        <title>Genome and low-iron response of an oceanic diatom adapted to chronic iron limitation.</title>
        <authorList>
            <person name="Lommer M."/>
            <person name="Specht M."/>
            <person name="Roy A.S."/>
            <person name="Kraemer L."/>
            <person name="Andreson R."/>
            <person name="Gutowska M.A."/>
            <person name="Wolf J."/>
            <person name="Bergner S.V."/>
            <person name="Schilhabel M.B."/>
            <person name="Klostermeier U.C."/>
            <person name="Beiko R.G."/>
            <person name="Rosenstiel P."/>
            <person name="Hippler M."/>
            <person name="Laroche J."/>
        </authorList>
    </citation>
    <scope>NUCLEOTIDE SEQUENCE [LARGE SCALE GENOMIC DNA]</scope>
    <source>
        <strain evidence="9 10">CCMP1005</strain>
    </source>
</reference>
<dbReference type="Proteomes" id="UP000266841">
    <property type="component" value="Unassembled WGS sequence"/>
</dbReference>
<accession>K0R4W3</accession>
<dbReference type="GO" id="GO:0005737">
    <property type="term" value="C:cytoplasm"/>
    <property type="evidence" value="ECO:0007669"/>
    <property type="project" value="UniProtKB-SubCell"/>
</dbReference>
<evidence type="ECO:0000256" key="2">
    <source>
        <dbReference type="ARBA" id="ARBA00004496"/>
    </source>
</evidence>
<comment type="similarity">
    <text evidence="3">Belongs to the exportin family.</text>
</comment>
<evidence type="ECO:0000256" key="3">
    <source>
        <dbReference type="ARBA" id="ARBA00009466"/>
    </source>
</evidence>
<organism evidence="9 10">
    <name type="scientific">Thalassiosira oceanica</name>
    <name type="common">Marine diatom</name>
    <dbReference type="NCBI Taxonomy" id="159749"/>
    <lineage>
        <taxon>Eukaryota</taxon>
        <taxon>Sar</taxon>
        <taxon>Stramenopiles</taxon>
        <taxon>Ochrophyta</taxon>
        <taxon>Bacillariophyta</taxon>
        <taxon>Coscinodiscophyceae</taxon>
        <taxon>Thalassiosirophycidae</taxon>
        <taxon>Thalassiosirales</taxon>
        <taxon>Thalassiosiraceae</taxon>
        <taxon>Thalassiosira</taxon>
    </lineage>
</organism>
<comment type="subcellular location">
    <subcellularLocation>
        <location evidence="2">Cytoplasm</location>
    </subcellularLocation>
    <subcellularLocation>
        <location evidence="1">Nucleus</location>
    </subcellularLocation>
</comment>
<dbReference type="InterPro" id="IPR011989">
    <property type="entry name" value="ARM-like"/>
</dbReference>
<evidence type="ECO:0000256" key="4">
    <source>
        <dbReference type="ARBA" id="ARBA00022448"/>
    </source>
</evidence>
<dbReference type="PANTHER" id="PTHR12596:SF1">
    <property type="entry name" value="EXPORTIN-4"/>
    <property type="match status" value="1"/>
</dbReference>
<dbReference type="OMA" id="NSSARYN"/>
<dbReference type="InterPro" id="IPR016024">
    <property type="entry name" value="ARM-type_fold"/>
</dbReference>
<evidence type="ECO:0000256" key="5">
    <source>
        <dbReference type="ARBA" id="ARBA00022490"/>
    </source>
</evidence>
<dbReference type="InterPro" id="IPR044189">
    <property type="entry name" value="XPO4/7-like"/>
</dbReference>
<dbReference type="Gene3D" id="1.25.10.10">
    <property type="entry name" value="Leucine-rich Repeat Variant"/>
    <property type="match status" value="1"/>
</dbReference>
<sequence length="1270" mass="141259">MEGSTESLRQILCTAPPNWQPPPGPPNPITVLHASLEHLRNTGDEQYLFLRTILEVLALNGYLGGNANSSPTHLTCEMEQLLFHCATGLRHVVLFRWDSYQPSLRACIRDFVLAVGLGLTCNASDSVRLPRTVSMACLSCASSFWKRGWTEDGDSDSRVTNEQQSYLESLIGNVQPDLQRFVSNQDETQQLFAFVNTLLARPFEQQPSIDLQSRQYTGSMTASFLSLLIGEFSGGNSSARYNLPIEFHRLCHHLFESGSDDLSVSVNCNKSGLDSTLHASMAALSSLVGYVLGNASSGAVQFDECFLEMGSNIIDVTCDVLSWEFGASAGKWDFASGSSRRGCYSVLLRPPQRWRDTLINPEFLGAMFSCHKSVRVGRDGDQPRILVEKRGRMAHVLRQLLLQLSSVASGPVFSDENERAAYSGFLLDGCLNALESILNDEHQHGQLVEGSVVADLLSAEIVDLVTILSRLTSNFKIKVMSTLPSFSRYLNALCHMGKWLLETSFAECQRVEGDIEMMEGVYWKNDALSHVLQCSDANADDYWLVSGTGGEEAIQASRALASMLAPLYGPYCMCRVRMSSLEEHFITKEGGDLDEIREEISAFGMEEEMNSGASLGRLDVLSSIKTLSEMFQQCMPRLTALFDEAGMGGDMTPEIAALLEEARICSGINHQRVQAWHAKLGYMSCVHRESVDLLRSMAEKQATLMARFPGDPRLSPLLAKTILWFFRRFGPAYILPSSDEYRENKGGILAAYSTPGTAQPLVDFCTSLCLMYFCHLPQEKEVHDETTALLKAMAKKPFVRQLLMGCSSFDKIVALSSATSCLRHNASASEVATSMKTVSDDLTLDVVTGYQRLPYSDRARILTCIIIACSDMQNDKSNIMLTGCLKAVEMSFSNLCQALREKKAHSSNINVQESACLSIFLYGGIVLASEMSEPERIPLFITPSLPHLSGLMTFYAEDLTICEGLLKLFRDYAEQYIDMLTREQCIELFTASASMLKLYSEHHCKNRDISKPSEALEDFEEEKNYSDVMSAIQLLIHLGTKDFTNLCNTQTRSSQGIKTGQITDVIFFGLQQIIPLMTQGLLQFPTLCQHYFTLVGFMVETYPEKLCALPFELFNSLVESLLFGMAHSDQMVSKSSLQGISSLAKEHLKTHALGTHLTTNPDIFDVCTRRLIREVIFQPIIWDRLEPAGSALLPLAAINVQGFINIVNNFSRQLSEAKQGRLISAFEQLIKPDVLSHVVTEGREGRVRRVEFKSDFEMFVRETQSFLVVS</sequence>
<protein>
    <recommendedName>
        <fullName evidence="8">Exportin-4</fullName>
    </recommendedName>
</protein>
<keyword evidence="5" id="KW-0963">Cytoplasm</keyword>
<evidence type="ECO:0000256" key="6">
    <source>
        <dbReference type="ARBA" id="ARBA00022927"/>
    </source>
</evidence>
<evidence type="ECO:0000256" key="7">
    <source>
        <dbReference type="ARBA" id="ARBA00023242"/>
    </source>
</evidence>
<keyword evidence="6" id="KW-0653">Protein transport</keyword>
<keyword evidence="10" id="KW-1185">Reference proteome</keyword>
<dbReference type="OrthoDB" id="5548448at2759"/>
<gene>
    <name evidence="9" type="ORF">THAOC_33027</name>
</gene>
<dbReference type="SUPFAM" id="SSF48371">
    <property type="entry name" value="ARM repeat"/>
    <property type="match status" value="2"/>
</dbReference>
<dbReference type="AlphaFoldDB" id="K0R4W3"/>
<evidence type="ECO:0000256" key="1">
    <source>
        <dbReference type="ARBA" id="ARBA00004123"/>
    </source>
</evidence>
<name>K0R4W3_THAOC</name>
<dbReference type="GO" id="GO:0006611">
    <property type="term" value="P:protein export from nucleus"/>
    <property type="evidence" value="ECO:0007669"/>
    <property type="project" value="TreeGrafter"/>
</dbReference>
<dbReference type="GO" id="GO:0005643">
    <property type="term" value="C:nuclear pore"/>
    <property type="evidence" value="ECO:0007669"/>
    <property type="project" value="TreeGrafter"/>
</dbReference>
<dbReference type="eggNOG" id="KOG4541">
    <property type="taxonomic scope" value="Eukaryota"/>
</dbReference>
<evidence type="ECO:0000256" key="8">
    <source>
        <dbReference type="ARBA" id="ARBA00040444"/>
    </source>
</evidence>
<dbReference type="EMBL" id="AGNL01046155">
    <property type="protein sequence ID" value="EJK48198.1"/>
    <property type="molecule type" value="Genomic_DNA"/>
</dbReference>
<keyword evidence="7" id="KW-0539">Nucleus</keyword>